<evidence type="ECO:0000313" key="3">
    <source>
        <dbReference type="Proteomes" id="UP000075880"/>
    </source>
</evidence>
<organism evidence="2 3">
    <name type="scientific">Anopheles atroparvus</name>
    <name type="common">European mosquito</name>
    <dbReference type="NCBI Taxonomy" id="41427"/>
    <lineage>
        <taxon>Eukaryota</taxon>
        <taxon>Metazoa</taxon>
        <taxon>Ecdysozoa</taxon>
        <taxon>Arthropoda</taxon>
        <taxon>Hexapoda</taxon>
        <taxon>Insecta</taxon>
        <taxon>Pterygota</taxon>
        <taxon>Neoptera</taxon>
        <taxon>Endopterygota</taxon>
        <taxon>Diptera</taxon>
        <taxon>Nematocera</taxon>
        <taxon>Culicoidea</taxon>
        <taxon>Culicidae</taxon>
        <taxon>Anophelinae</taxon>
        <taxon>Anopheles</taxon>
    </lineage>
</organism>
<keyword evidence="3" id="KW-1185">Reference proteome</keyword>
<evidence type="ECO:0000313" key="2">
    <source>
        <dbReference type="EnsemblMetazoa" id="ENSAATROPP006957"/>
    </source>
</evidence>
<protein>
    <submittedName>
        <fullName evidence="2">Uncharacterized protein</fullName>
    </submittedName>
</protein>
<proteinExistence type="predicted"/>
<dbReference type="Proteomes" id="UP000075880">
    <property type="component" value="Unassembled WGS sequence"/>
</dbReference>
<evidence type="ECO:0000256" key="1">
    <source>
        <dbReference type="SAM" id="MobiDB-lite"/>
    </source>
</evidence>
<accession>A0AAG5D6M0</accession>
<name>A0AAG5D6M0_ANOAO</name>
<reference evidence="2" key="1">
    <citation type="submission" date="2024-04" db="UniProtKB">
        <authorList>
            <consortium name="EnsemblMetazoa"/>
        </authorList>
    </citation>
    <scope>IDENTIFICATION</scope>
    <source>
        <strain evidence="2">EBRO</strain>
    </source>
</reference>
<sequence length="31" mass="3431">MLPEKARTLTGSTPNLETNEVKDSEAMQPQN</sequence>
<dbReference type="AlphaFoldDB" id="A0AAG5D6M0"/>
<feature type="region of interest" description="Disordered" evidence="1">
    <location>
        <begin position="1"/>
        <end position="31"/>
    </location>
</feature>
<dbReference type="EnsemblMetazoa" id="ENSAATROPT007753">
    <property type="protein sequence ID" value="ENSAATROPP006957"/>
    <property type="gene ID" value="ENSAATROPG006315"/>
</dbReference>
<feature type="compositionally biased region" description="Polar residues" evidence="1">
    <location>
        <begin position="9"/>
        <end position="18"/>
    </location>
</feature>